<dbReference type="Proteomes" id="UP000292082">
    <property type="component" value="Unassembled WGS sequence"/>
</dbReference>
<name>A0A4Q9NZC6_9APHY</name>
<reference evidence="1 2" key="1">
    <citation type="submission" date="2019-01" db="EMBL/GenBank/DDBJ databases">
        <title>Draft genome sequences of three monokaryotic isolates of the white-rot basidiomycete fungus Dichomitus squalens.</title>
        <authorList>
            <consortium name="DOE Joint Genome Institute"/>
            <person name="Lopez S.C."/>
            <person name="Andreopoulos B."/>
            <person name="Pangilinan J."/>
            <person name="Lipzen A."/>
            <person name="Riley R."/>
            <person name="Ahrendt S."/>
            <person name="Ng V."/>
            <person name="Barry K."/>
            <person name="Daum C."/>
            <person name="Grigoriev I.V."/>
            <person name="Hilden K.S."/>
            <person name="Makela M.R."/>
            <person name="de Vries R.P."/>
        </authorList>
    </citation>
    <scope>NUCLEOTIDE SEQUENCE [LARGE SCALE GENOMIC DNA]</scope>
    <source>
        <strain evidence="1 2">CBS 464.89</strain>
    </source>
</reference>
<gene>
    <name evidence="1" type="ORF">BD310DRAFT_806548</name>
</gene>
<keyword evidence="2" id="KW-1185">Reference proteome</keyword>
<proteinExistence type="predicted"/>
<sequence length="81" mass="9103">MVDSSDVRAPPLPLGLADRRPPFSVCPLLILPAFYRCTNTMMEVRKHVRFVMGSDLYETSVRHAIELGWSHTGWTILTSGT</sequence>
<accession>A0A4Q9NZC6</accession>
<dbReference type="AlphaFoldDB" id="A0A4Q9NZC6"/>
<protein>
    <submittedName>
        <fullName evidence="1">Uncharacterized protein</fullName>
    </submittedName>
</protein>
<organism evidence="1 2">
    <name type="scientific">Dichomitus squalens</name>
    <dbReference type="NCBI Taxonomy" id="114155"/>
    <lineage>
        <taxon>Eukaryota</taxon>
        <taxon>Fungi</taxon>
        <taxon>Dikarya</taxon>
        <taxon>Basidiomycota</taxon>
        <taxon>Agaricomycotina</taxon>
        <taxon>Agaricomycetes</taxon>
        <taxon>Polyporales</taxon>
        <taxon>Polyporaceae</taxon>
        <taxon>Dichomitus</taxon>
    </lineage>
</organism>
<evidence type="ECO:0000313" key="2">
    <source>
        <dbReference type="Proteomes" id="UP000292082"/>
    </source>
</evidence>
<dbReference type="EMBL" id="ML145086">
    <property type="protein sequence ID" value="TBU64495.1"/>
    <property type="molecule type" value="Genomic_DNA"/>
</dbReference>
<evidence type="ECO:0000313" key="1">
    <source>
        <dbReference type="EMBL" id="TBU64495.1"/>
    </source>
</evidence>